<evidence type="ECO:0000256" key="4">
    <source>
        <dbReference type="ARBA" id="ARBA00022989"/>
    </source>
</evidence>
<evidence type="ECO:0000256" key="5">
    <source>
        <dbReference type="ARBA" id="ARBA00023136"/>
    </source>
</evidence>
<feature type="transmembrane region" description="Helical" evidence="6">
    <location>
        <begin position="37"/>
        <end position="57"/>
    </location>
</feature>
<proteinExistence type="predicted"/>
<dbReference type="InterPro" id="IPR001851">
    <property type="entry name" value="ABC_transp_permease"/>
</dbReference>
<feature type="transmembrane region" description="Helical" evidence="6">
    <location>
        <begin position="233"/>
        <end position="249"/>
    </location>
</feature>
<feature type="transmembrane region" description="Helical" evidence="6">
    <location>
        <begin position="88"/>
        <end position="109"/>
    </location>
</feature>
<evidence type="ECO:0000256" key="2">
    <source>
        <dbReference type="ARBA" id="ARBA00022475"/>
    </source>
</evidence>
<feature type="transmembrane region" description="Helical" evidence="6">
    <location>
        <begin position="200"/>
        <end position="227"/>
    </location>
</feature>
<keyword evidence="4 6" id="KW-1133">Transmembrane helix</keyword>
<evidence type="ECO:0000256" key="6">
    <source>
        <dbReference type="SAM" id="Phobius"/>
    </source>
</evidence>
<keyword evidence="2" id="KW-1003">Cell membrane</keyword>
<feature type="transmembrane region" description="Helical" evidence="6">
    <location>
        <begin position="281"/>
        <end position="300"/>
    </location>
</feature>
<feature type="transmembrane region" description="Helical" evidence="6">
    <location>
        <begin position="64"/>
        <end position="82"/>
    </location>
</feature>
<dbReference type="EMBL" id="CP117826">
    <property type="protein sequence ID" value="XCC62783.1"/>
    <property type="molecule type" value="Genomic_DNA"/>
</dbReference>
<feature type="transmembrane region" description="Helical" evidence="6">
    <location>
        <begin position="256"/>
        <end position="275"/>
    </location>
</feature>
<protein>
    <submittedName>
        <fullName evidence="7">ABC transporter permease</fullName>
    </submittedName>
</protein>
<dbReference type="AlphaFoldDB" id="A0AAU8A9C3"/>
<name>A0AAU8A9C3_9FIRM</name>
<organism evidence="7">
    <name type="scientific">Christensenella massiliensis</name>
    <dbReference type="NCBI Taxonomy" id="1805714"/>
    <lineage>
        <taxon>Bacteria</taxon>
        <taxon>Bacillati</taxon>
        <taxon>Bacillota</taxon>
        <taxon>Clostridia</taxon>
        <taxon>Christensenellales</taxon>
        <taxon>Christensenellaceae</taxon>
        <taxon>Christensenella</taxon>
    </lineage>
</organism>
<comment type="subcellular location">
    <subcellularLocation>
        <location evidence="1">Cell membrane</location>
        <topology evidence="1">Multi-pass membrane protein</topology>
    </subcellularLocation>
</comment>
<feature type="transmembrane region" description="Helical" evidence="6">
    <location>
        <begin position="116"/>
        <end position="135"/>
    </location>
</feature>
<keyword evidence="3 6" id="KW-0812">Transmembrane</keyword>
<evidence type="ECO:0000256" key="3">
    <source>
        <dbReference type="ARBA" id="ARBA00022692"/>
    </source>
</evidence>
<sequence length="310" mass="33319">MKNKVKSLVLLLGLLVATYLVFFILQPTRFGSAESLFILLQQCLLPSIAACGFYFVLTMGLFDFSIGANIILSALVACMLSVQFGFVGLVIGAILVGTLVGVANGFLYLKFKIPSIIATVGLMIIYECVASYLAGGNSYVLAEEYRILGQAPWNIIIAVIAFAIAMFIIKFTRTGIYIKAIGKNEPMAQNMGVNVSKYKVIGFILCGFFTGITALLTICYSSTVIPVQGMSSMSRNFTPIMGCFIGLAFKKYVNPVISIIIGEFIIAMIISGIMTNGLDSTLQNTIIGVILLVIVAAMGLKNKGKAEVVK</sequence>
<dbReference type="PANTHER" id="PTHR32196">
    <property type="entry name" value="ABC TRANSPORTER PERMEASE PROTEIN YPHD-RELATED-RELATED"/>
    <property type="match status" value="1"/>
</dbReference>
<accession>A0AAU8A9C3</accession>
<dbReference type="GO" id="GO:0022857">
    <property type="term" value="F:transmembrane transporter activity"/>
    <property type="evidence" value="ECO:0007669"/>
    <property type="project" value="InterPro"/>
</dbReference>
<keyword evidence="5 6" id="KW-0472">Membrane</keyword>
<dbReference type="GO" id="GO:0005886">
    <property type="term" value="C:plasma membrane"/>
    <property type="evidence" value="ECO:0007669"/>
    <property type="project" value="UniProtKB-SubCell"/>
</dbReference>
<evidence type="ECO:0000256" key="1">
    <source>
        <dbReference type="ARBA" id="ARBA00004651"/>
    </source>
</evidence>
<dbReference type="Pfam" id="PF02653">
    <property type="entry name" value="BPD_transp_2"/>
    <property type="match status" value="1"/>
</dbReference>
<evidence type="ECO:0000313" key="7">
    <source>
        <dbReference type="EMBL" id="XCC62783.1"/>
    </source>
</evidence>
<feature type="transmembrane region" description="Helical" evidence="6">
    <location>
        <begin position="147"/>
        <end position="169"/>
    </location>
</feature>
<feature type="transmembrane region" description="Helical" evidence="6">
    <location>
        <begin position="7"/>
        <end position="25"/>
    </location>
</feature>
<dbReference type="RefSeq" id="WP_079547425.1">
    <property type="nucleotide sequence ID" value="NZ_CP117826.1"/>
</dbReference>
<reference evidence="7" key="1">
    <citation type="submission" date="2023-02" db="EMBL/GenBank/DDBJ databases">
        <title>Gut commensal Christensenella minuta modulates host metabolism via a new class of secondary bile acids.</title>
        <authorList>
            <person name="Liu C."/>
        </authorList>
    </citation>
    <scope>NUCLEOTIDE SEQUENCE</scope>
    <source>
        <strain evidence="7">CA70</strain>
    </source>
</reference>
<gene>
    <name evidence="7" type="ORF">PUP29_02340</name>
</gene>